<dbReference type="AlphaFoldDB" id="A0A1G4ANM6"/>
<accession>A0A1G4ANM6</accession>
<proteinExistence type="predicted"/>
<evidence type="ECO:0000313" key="2">
    <source>
        <dbReference type="Proteomes" id="UP000176998"/>
    </source>
</evidence>
<dbReference type="GeneID" id="34567098"/>
<sequence>MNSMPLKFTRRYRGAATTIERCDEIEVALMNMQTAGYLEAERGRLEGQAYLVDS</sequence>
<organism evidence="1 2">
    <name type="scientific">Colletotrichum orchidophilum</name>
    <dbReference type="NCBI Taxonomy" id="1209926"/>
    <lineage>
        <taxon>Eukaryota</taxon>
        <taxon>Fungi</taxon>
        <taxon>Dikarya</taxon>
        <taxon>Ascomycota</taxon>
        <taxon>Pezizomycotina</taxon>
        <taxon>Sordariomycetes</taxon>
        <taxon>Hypocreomycetidae</taxon>
        <taxon>Glomerellales</taxon>
        <taxon>Glomerellaceae</taxon>
        <taxon>Colletotrichum</taxon>
    </lineage>
</organism>
<dbReference type="EMBL" id="MJBS01000227">
    <property type="protein sequence ID" value="OHE90721.1"/>
    <property type="molecule type" value="Genomic_DNA"/>
</dbReference>
<comment type="caution">
    <text evidence="1">The sequence shown here is derived from an EMBL/GenBank/DDBJ whole genome shotgun (WGS) entry which is preliminary data.</text>
</comment>
<dbReference type="Proteomes" id="UP000176998">
    <property type="component" value="Unassembled WGS sequence"/>
</dbReference>
<keyword evidence="2" id="KW-1185">Reference proteome</keyword>
<dbReference type="RefSeq" id="XP_022467897.1">
    <property type="nucleotide sequence ID" value="XM_022625588.1"/>
</dbReference>
<gene>
    <name evidence="1" type="ORF">CORC01_13974</name>
</gene>
<dbReference type="OrthoDB" id="10295671at2759"/>
<name>A0A1G4ANM6_9PEZI</name>
<reference evidence="1 2" key="1">
    <citation type="submission" date="2016-09" db="EMBL/GenBank/DDBJ databases">
        <authorList>
            <person name="Capua I."/>
            <person name="De Benedictis P."/>
            <person name="Joannis T."/>
            <person name="Lombin L.H."/>
            <person name="Cattoli G."/>
        </authorList>
    </citation>
    <scope>NUCLEOTIDE SEQUENCE [LARGE SCALE GENOMIC DNA]</scope>
    <source>
        <strain evidence="1 2">IMI 309357</strain>
    </source>
</reference>
<protein>
    <submittedName>
        <fullName evidence="1">Uncharacterized protein</fullName>
    </submittedName>
</protein>
<evidence type="ECO:0000313" key="1">
    <source>
        <dbReference type="EMBL" id="OHE90721.1"/>
    </source>
</evidence>